<organism evidence="2 3">
    <name type="scientific">Protopolystoma xenopodis</name>
    <dbReference type="NCBI Taxonomy" id="117903"/>
    <lineage>
        <taxon>Eukaryota</taxon>
        <taxon>Metazoa</taxon>
        <taxon>Spiralia</taxon>
        <taxon>Lophotrochozoa</taxon>
        <taxon>Platyhelminthes</taxon>
        <taxon>Monogenea</taxon>
        <taxon>Polyopisthocotylea</taxon>
        <taxon>Polystomatidea</taxon>
        <taxon>Polystomatidae</taxon>
        <taxon>Protopolystoma</taxon>
    </lineage>
</organism>
<feature type="region of interest" description="Disordered" evidence="1">
    <location>
        <begin position="1"/>
        <end position="30"/>
    </location>
</feature>
<protein>
    <submittedName>
        <fullName evidence="2">Uncharacterized protein</fullName>
    </submittedName>
</protein>
<dbReference type="EMBL" id="CAAALY010125702">
    <property type="protein sequence ID" value="VEL31726.1"/>
    <property type="molecule type" value="Genomic_DNA"/>
</dbReference>
<proteinExistence type="predicted"/>
<reference evidence="2" key="1">
    <citation type="submission" date="2018-11" db="EMBL/GenBank/DDBJ databases">
        <authorList>
            <consortium name="Pathogen Informatics"/>
        </authorList>
    </citation>
    <scope>NUCLEOTIDE SEQUENCE</scope>
</reference>
<name>A0A3S5C2W3_9PLAT</name>
<dbReference type="AlphaFoldDB" id="A0A3S5C2W3"/>
<evidence type="ECO:0000313" key="3">
    <source>
        <dbReference type="Proteomes" id="UP000784294"/>
    </source>
</evidence>
<comment type="caution">
    <text evidence="2">The sequence shown here is derived from an EMBL/GenBank/DDBJ whole genome shotgun (WGS) entry which is preliminary data.</text>
</comment>
<accession>A0A3S5C2W3</accession>
<gene>
    <name evidence="2" type="ORF">PXEA_LOCUS25166</name>
</gene>
<dbReference type="Proteomes" id="UP000784294">
    <property type="component" value="Unassembled WGS sequence"/>
</dbReference>
<keyword evidence="3" id="KW-1185">Reference proteome</keyword>
<sequence length="30" mass="3176">MGLCFEEEGEDRKGSLNGQETSLAASCGWA</sequence>
<evidence type="ECO:0000313" key="2">
    <source>
        <dbReference type="EMBL" id="VEL31726.1"/>
    </source>
</evidence>
<evidence type="ECO:0000256" key="1">
    <source>
        <dbReference type="SAM" id="MobiDB-lite"/>
    </source>
</evidence>